<evidence type="ECO:0000259" key="15">
    <source>
        <dbReference type="PROSITE" id="PS50860"/>
    </source>
</evidence>
<dbReference type="InterPro" id="IPR023033">
    <property type="entry name" value="Ala_tRNA_ligase_euk/bac"/>
</dbReference>
<feature type="binding site" evidence="14">
    <location>
        <position position="562"/>
    </location>
    <ligand>
        <name>Zn(2+)</name>
        <dbReference type="ChEBI" id="CHEBI:29105"/>
    </ligand>
</feature>
<dbReference type="InterPro" id="IPR002318">
    <property type="entry name" value="Ala-tRNA-lgiase_IIc"/>
</dbReference>
<keyword evidence="11 14" id="KW-0030">Aminoacyl-tRNA synthetase</keyword>
<dbReference type="GO" id="GO:0004813">
    <property type="term" value="F:alanine-tRNA ligase activity"/>
    <property type="evidence" value="ECO:0007669"/>
    <property type="project" value="UniProtKB-UniRule"/>
</dbReference>
<evidence type="ECO:0000256" key="14">
    <source>
        <dbReference type="HAMAP-Rule" id="MF_00036"/>
    </source>
</evidence>
<dbReference type="PRINTS" id="PR00980">
    <property type="entry name" value="TRNASYNTHALA"/>
</dbReference>
<proteinExistence type="inferred from homology"/>
<dbReference type="InterPro" id="IPR018164">
    <property type="entry name" value="Ala-tRNA-synth_IIc_N"/>
</dbReference>
<keyword evidence="9 14" id="KW-0694">RNA-binding</keyword>
<evidence type="ECO:0000256" key="9">
    <source>
        <dbReference type="ARBA" id="ARBA00022884"/>
    </source>
</evidence>
<evidence type="ECO:0000256" key="6">
    <source>
        <dbReference type="ARBA" id="ARBA00022741"/>
    </source>
</evidence>
<dbReference type="HAMAP" id="MF_00036_B">
    <property type="entry name" value="Ala_tRNA_synth_B"/>
    <property type="match status" value="1"/>
</dbReference>
<dbReference type="Proteomes" id="UP000030940">
    <property type="component" value="Chromosome"/>
</dbReference>
<dbReference type="GO" id="GO:0005524">
    <property type="term" value="F:ATP binding"/>
    <property type="evidence" value="ECO:0007669"/>
    <property type="project" value="UniProtKB-UniRule"/>
</dbReference>
<dbReference type="GO" id="GO:0002161">
    <property type="term" value="F:aminoacyl-tRNA deacylase activity"/>
    <property type="evidence" value="ECO:0007669"/>
    <property type="project" value="TreeGrafter"/>
</dbReference>
<dbReference type="EMBL" id="CP009910">
    <property type="protein sequence ID" value="AJA90051.1"/>
    <property type="molecule type" value="Genomic_DNA"/>
</dbReference>
<dbReference type="Pfam" id="PF01411">
    <property type="entry name" value="tRNA-synt_2c"/>
    <property type="match status" value="1"/>
</dbReference>
<keyword evidence="6 14" id="KW-0547">Nucleotide-binding</keyword>
<keyword evidence="4 14" id="KW-0436">Ligase</keyword>
<evidence type="ECO:0000256" key="11">
    <source>
        <dbReference type="ARBA" id="ARBA00023146"/>
    </source>
</evidence>
<dbReference type="InterPro" id="IPR018163">
    <property type="entry name" value="Thr/Ala-tRNA-synth_IIc_edit"/>
</dbReference>
<dbReference type="SUPFAM" id="SSF101353">
    <property type="entry name" value="Putative anticodon-binding domain of alanyl-tRNA synthetase (AlaRS)"/>
    <property type="match status" value="1"/>
</dbReference>
<evidence type="ECO:0000256" key="1">
    <source>
        <dbReference type="ARBA" id="ARBA00004496"/>
    </source>
</evidence>
<protein>
    <recommendedName>
        <fullName evidence="14">Alanine--tRNA ligase</fullName>
        <ecNumber evidence="14">6.1.1.7</ecNumber>
    </recommendedName>
    <alternativeName>
        <fullName evidence="14">Alanyl-tRNA synthetase</fullName>
        <shortName evidence="14">AlaRS</shortName>
    </alternativeName>
</protein>
<evidence type="ECO:0000256" key="10">
    <source>
        <dbReference type="ARBA" id="ARBA00022917"/>
    </source>
</evidence>
<feature type="binding site" evidence="14">
    <location>
        <position position="456"/>
    </location>
    <ligand>
        <name>Zn(2+)</name>
        <dbReference type="ChEBI" id="CHEBI:29105"/>
    </ligand>
</feature>
<dbReference type="InterPro" id="IPR018162">
    <property type="entry name" value="Ala-tRNA-ligase_IIc_anticod-bd"/>
</dbReference>
<evidence type="ECO:0000256" key="7">
    <source>
        <dbReference type="ARBA" id="ARBA00022833"/>
    </source>
</evidence>
<evidence type="ECO:0000256" key="2">
    <source>
        <dbReference type="ARBA" id="ARBA00008226"/>
    </source>
</evidence>
<dbReference type="InterPro" id="IPR018165">
    <property type="entry name" value="Ala-tRNA-synth_IIc_core"/>
</dbReference>
<dbReference type="Gene3D" id="3.30.980.10">
    <property type="entry name" value="Threonyl-trna Synthetase, Chain A, domain 2"/>
    <property type="match status" value="1"/>
</dbReference>
<dbReference type="InterPro" id="IPR050058">
    <property type="entry name" value="Ala-tRNA_ligase"/>
</dbReference>
<dbReference type="STRING" id="1245910.OY14_01085"/>
<dbReference type="PANTHER" id="PTHR11777">
    <property type="entry name" value="ALANYL-TRNA SYNTHETASE"/>
    <property type="match status" value="1"/>
</dbReference>
<comment type="cofactor">
    <cofactor evidence="14">
        <name>Zn(2+)</name>
        <dbReference type="ChEBI" id="CHEBI:29105"/>
    </cofactor>
    <text evidence="14">Binds 1 zinc ion per subunit.</text>
</comment>
<feature type="binding site" evidence="14">
    <location>
        <position position="460"/>
    </location>
    <ligand>
        <name>Zn(2+)</name>
        <dbReference type="ChEBI" id="CHEBI:29105"/>
    </ligand>
</feature>
<dbReference type="GO" id="GO:0008270">
    <property type="term" value="F:zinc ion binding"/>
    <property type="evidence" value="ECO:0007669"/>
    <property type="project" value="UniProtKB-UniRule"/>
</dbReference>
<evidence type="ECO:0000256" key="4">
    <source>
        <dbReference type="ARBA" id="ARBA00022598"/>
    </source>
</evidence>
<dbReference type="GO" id="GO:0000049">
    <property type="term" value="F:tRNA binding"/>
    <property type="evidence" value="ECO:0007669"/>
    <property type="project" value="UniProtKB-KW"/>
</dbReference>
<dbReference type="Gene3D" id="3.30.54.20">
    <property type="match status" value="1"/>
</dbReference>
<accession>A0A0A7UUV4</accession>
<dbReference type="KEGG" id="bchi:OY14_01085"/>
<evidence type="ECO:0000256" key="12">
    <source>
        <dbReference type="ARBA" id="ARBA00024779"/>
    </source>
</evidence>
<feature type="domain" description="Alanyl-transfer RNA synthetases family profile" evidence="15">
    <location>
        <begin position="1"/>
        <end position="594"/>
    </location>
</feature>
<evidence type="ECO:0000256" key="8">
    <source>
        <dbReference type="ARBA" id="ARBA00022840"/>
    </source>
</evidence>
<evidence type="ECO:0000313" key="17">
    <source>
        <dbReference type="Proteomes" id="UP000030940"/>
    </source>
</evidence>
<dbReference type="InterPro" id="IPR045864">
    <property type="entry name" value="aa-tRNA-synth_II/BPL/LPL"/>
</dbReference>
<gene>
    <name evidence="14" type="primary">alaS</name>
    <name evidence="16" type="ORF">OY14_01085</name>
</gene>
<comment type="similarity">
    <text evidence="2 14">Belongs to the class-II aminoacyl-tRNA synthetase family.</text>
</comment>
<keyword evidence="10 14" id="KW-0648">Protein biosynthesis</keyword>
<dbReference type="GO" id="GO:0005829">
    <property type="term" value="C:cytosol"/>
    <property type="evidence" value="ECO:0007669"/>
    <property type="project" value="TreeGrafter"/>
</dbReference>
<reference evidence="16 17" key="1">
    <citation type="journal article" date="2015" name="Genome Announc.">
        <title>Genome Sequence of Borrelia chilensis VA1, a South American Member of the Lyme Borreliosis Group.</title>
        <authorList>
            <person name="Huang W."/>
            <person name="Ojaimi C."/>
            <person name="Fallon J.T."/>
            <person name="Travisany D."/>
            <person name="Maass A."/>
            <person name="Ivanova L."/>
            <person name="Tomova A."/>
            <person name="Gonzalez-Acuna D."/>
            <person name="Godfrey H.P."/>
            <person name="Cabello F.C."/>
        </authorList>
    </citation>
    <scope>NUCLEOTIDE SEQUENCE [LARGE SCALE GENOMIC DNA]</scope>
    <source>
        <strain evidence="16 17">VA1</strain>
    </source>
</reference>
<dbReference type="InterPro" id="IPR012947">
    <property type="entry name" value="tRNA_SAD"/>
</dbReference>
<dbReference type="EC" id="6.1.1.7" evidence="14"/>
<dbReference type="Pfam" id="PF07973">
    <property type="entry name" value="tRNA_SAD"/>
    <property type="match status" value="1"/>
</dbReference>
<evidence type="ECO:0000256" key="13">
    <source>
        <dbReference type="ARBA" id="ARBA00048300"/>
    </source>
</evidence>
<feature type="binding site" evidence="14">
    <location>
        <position position="558"/>
    </location>
    <ligand>
        <name>Zn(2+)</name>
        <dbReference type="ChEBI" id="CHEBI:29105"/>
    </ligand>
</feature>
<comment type="subcellular location">
    <subcellularLocation>
        <location evidence="1 14">Cytoplasm</location>
    </subcellularLocation>
</comment>
<keyword evidence="7 14" id="KW-0862">Zinc</keyword>
<comment type="domain">
    <text evidence="14">Consists of three domains; the N-terminal catalytic domain, the editing domain and the C-terminal C-Ala domain. The editing domain removes incorrectly charged amino acids, while the C-Ala domain, along with tRNA(Ala), serves as a bridge to cooperatively bring together the editing and aminoacylation centers thus stimulating deacylation of misacylated tRNAs.</text>
</comment>
<dbReference type="CDD" id="cd00673">
    <property type="entry name" value="AlaRS_core"/>
    <property type="match status" value="1"/>
</dbReference>
<dbReference type="Gene3D" id="3.30.930.10">
    <property type="entry name" value="Bira Bifunctional Protein, Domain 2"/>
    <property type="match status" value="1"/>
</dbReference>
<keyword evidence="3 14" id="KW-0820">tRNA-binding</keyword>
<keyword evidence="14" id="KW-0963">Cytoplasm</keyword>
<organism evidence="16 17">
    <name type="scientific">Borreliella chilensis</name>
    <dbReference type="NCBI Taxonomy" id="1245910"/>
    <lineage>
        <taxon>Bacteria</taxon>
        <taxon>Pseudomonadati</taxon>
        <taxon>Spirochaetota</taxon>
        <taxon>Spirochaetia</taxon>
        <taxon>Spirochaetales</taxon>
        <taxon>Borreliaceae</taxon>
        <taxon>Borreliella</taxon>
    </lineage>
</organism>
<dbReference type="PROSITE" id="PS50860">
    <property type="entry name" value="AA_TRNA_LIGASE_II_ALA"/>
    <property type="match status" value="1"/>
</dbReference>
<dbReference type="SMART" id="SM00863">
    <property type="entry name" value="tRNA_SAD"/>
    <property type="match status" value="1"/>
</dbReference>
<comment type="function">
    <text evidence="12 14">Catalyzes the attachment of alanine to tRNA(Ala) in a two-step reaction: alanine is first activated by ATP to form Ala-AMP and then transferred to the acceptor end of tRNA(Ala). Also edits incorrectly charged Ser-tRNA(Ala) and Gly-tRNA(Ala) via its editing domain.</text>
</comment>
<sequence>MTLDELRKKYIDFFKSKKHFEIMGKSLIPENDSTVLFNTAGMQPLIPYLLGEVHPSGNMLVNVQKCLRTGDIDEVGDLSHLTFFEMLGNWSLGAYFKEYSVKCSFEFLTSSDYLNIPKENLYVSVFEGDQEISCDTETARVWQSLGISKDRIYYLSKEHNFWGPVGSKGPCGPDTEIYVDTGKTKCSFDCNITCSCGKYFEIWNNVFMQYNKDENGNYIELDRKCVDTGMGLERTIAFLQGKSSVYDTDAFMPIIKKIEVISGKIYGQKEDDDTCIRIISDHVKAACFILADSSVVFPSNLGQGYVLRRLIRRSIRYAKKLGIKSHFLADLVDSVETIYRSFYKELTEKKDFIKKELNTEEEKFFKTLFQGEQEFIKMIRNLPSKTIPGDIAFKLYDTYGFPYEVTEEIAFEYGFNIDKLGFNEYFKKHQRISKKGGDKVFKGGLADYTYETTKLHTATHLLHKALQLVLGDHVRQKGSNITADRLRFDFVHSKKMTDDEIKKVEEIVNLQIKNSLSVKKSIMELSEAREKGAMALFGEKYDNLVSVYEIDGFSLEVCGGPHVENTNELGTFKIQKEQSSSSGIRRIKAILIDE</sequence>
<name>A0A0A7UUV4_9SPIR</name>
<comment type="catalytic activity">
    <reaction evidence="13 14">
        <text>tRNA(Ala) + L-alanine + ATP = L-alanyl-tRNA(Ala) + AMP + diphosphate</text>
        <dbReference type="Rhea" id="RHEA:12540"/>
        <dbReference type="Rhea" id="RHEA-COMP:9657"/>
        <dbReference type="Rhea" id="RHEA-COMP:9923"/>
        <dbReference type="ChEBI" id="CHEBI:30616"/>
        <dbReference type="ChEBI" id="CHEBI:33019"/>
        <dbReference type="ChEBI" id="CHEBI:57972"/>
        <dbReference type="ChEBI" id="CHEBI:78442"/>
        <dbReference type="ChEBI" id="CHEBI:78497"/>
        <dbReference type="ChEBI" id="CHEBI:456215"/>
        <dbReference type="EC" id="6.1.1.7"/>
    </reaction>
</comment>
<dbReference type="PANTHER" id="PTHR11777:SF9">
    <property type="entry name" value="ALANINE--TRNA LIGASE, CYTOPLASMIC"/>
    <property type="match status" value="1"/>
</dbReference>
<dbReference type="SUPFAM" id="SSF55186">
    <property type="entry name" value="ThrRS/AlaRS common domain"/>
    <property type="match status" value="1"/>
</dbReference>
<evidence type="ECO:0000256" key="3">
    <source>
        <dbReference type="ARBA" id="ARBA00022555"/>
    </source>
</evidence>
<dbReference type="GO" id="GO:0006419">
    <property type="term" value="P:alanyl-tRNA aminoacylation"/>
    <property type="evidence" value="ECO:0007669"/>
    <property type="project" value="UniProtKB-UniRule"/>
</dbReference>
<keyword evidence="17" id="KW-1185">Reference proteome</keyword>
<evidence type="ECO:0000256" key="5">
    <source>
        <dbReference type="ARBA" id="ARBA00022723"/>
    </source>
</evidence>
<dbReference type="AlphaFoldDB" id="A0A0A7UUV4"/>
<evidence type="ECO:0000313" key="16">
    <source>
        <dbReference type="EMBL" id="AJA90051.1"/>
    </source>
</evidence>
<keyword evidence="8 14" id="KW-0067">ATP-binding</keyword>
<dbReference type="NCBIfam" id="NF002436">
    <property type="entry name" value="PRK01584.1"/>
    <property type="match status" value="1"/>
</dbReference>
<dbReference type="SUPFAM" id="SSF55681">
    <property type="entry name" value="Class II aaRS and biotin synthetases"/>
    <property type="match status" value="1"/>
</dbReference>
<dbReference type="FunFam" id="3.30.980.10:FF:000004">
    <property type="entry name" value="Alanine--tRNA ligase, cytoplasmic"/>
    <property type="match status" value="1"/>
</dbReference>
<keyword evidence="5 14" id="KW-0479">Metal-binding</keyword>
<dbReference type="HOGENOM" id="CLU_004485_0_2_12"/>